<gene>
    <name evidence="1" type="ORF">HYN69_15025</name>
</gene>
<dbReference type="OrthoDB" id="7851643at2"/>
<dbReference type="EMBL" id="CP028918">
    <property type="protein sequence ID" value="AWB49633.1"/>
    <property type="molecule type" value="Genomic_DNA"/>
</dbReference>
<name>A0A2S0UP96_9RHOB</name>
<evidence type="ECO:0000313" key="2">
    <source>
        <dbReference type="Proteomes" id="UP000244496"/>
    </source>
</evidence>
<dbReference type="KEGG" id="geh:HYN69_15025"/>
<protein>
    <submittedName>
        <fullName evidence="1">Uncharacterized protein</fullName>
    </submittedName>
</protein>
<accession>A0A2S0UP96</accession>
<sequence>MPQFEFLREIGSLPAPDIDYSICSLVTDHALYGRMAASFIEAGFAPDRCEYLYADNTAGNRADGYRGLNRMIAAARGRIVLLVHQDVLAVDRIERLDGVLAELDRTAPDWAVAGNAGFDPTQWDYLRTLTESDLVAPIGDVPARQAVSLDENLLILRRDALLGFSHDLGGFHLYATDLVLQAMVRGRTAWVVDFHVEHLGRGKIDGSFVAARDALERKYRRAFARRTVRTPITWLELGRQSIWTWLARLVLARQVRGGWRIPVVDALMALMQGPLAVLGVVPVAMGCRIDGMPFRVPADAPVSVRVAMQAGTYRQNLRAMLDAWLPSEGPVILLGGPYGVAEAALRRRVALGQRVTVAGRDAGLGDILASQGIEGTFALLCDLEGGEVDLLGRDAVALARCAVLVVETKPAALHDRGQSVRDLSRLIERAGLHIVATSGAVIVARRD</sequence>
<dbReference type="Proteomes" id="UP000244496">
    <property type="component" value="Chromosome"/>
</dbReference>
<dbReference type="Gene3D" id="3.90.550.10">
    <property type="entry name" value="Spore Coat Polysaccharide Biosynthesis Protein SpsA, Chain A"/>
    <property type="match status" value="1"/>
</dbReference>
<evidence type="ECO:0000313" key="1">
    <source>
        <dbReference type="EMBL" id="AWB49633.1"/>
    </source>
</evidence>
<dbReference type="RefSeq" id="WP_108436450.1">
    <property type="nucleotide sequence ID" value="NZ_CP028918.1"/>
</dbReference>
<dbReference type="AlphaFoldDB" id="A0A2S0UP96"/>
<organism evidence="1 2">
    <name type="scientific">Paragemmobacter aquarius</name>
    <dbReference type="NCBI Taxonomy" id="2169400"/>
    <lineage>
        <taxon>Bacteria</taxon>
        <taxon>Pseudomonadati</taxon>
        <taxon>Pseudomonadota</taxon>
        <taxon>Alphaproteobacteria</taxon>
        <taxon>Rhodobacterales</taxon>
        <taxon>Paracoccaceae</taxon>
        <taxon>Paragemmobacter</taxon>
    </lineage>
</organism>
<keyword evidence="2" id="KW-1185">Reference proteome</keyword>
<proteinExistence type="predicted"/>
<dbReference type="InterPro" id="IPR029044">
    <property type="entry name" value="Nucleotide-diphossugar_trans"/>
</dbReference>
<reference evidence="1 2" key="1">
    <citation type="submission" date="2018-04" db="EMBL/GenBank/DDBJ databases">
        <title>Genome sequencing of Gemmobacter.</title>
        <authorList>
            <person name="Yi H."/>
            <person name="Baek M.-G."/>
        </authorList>
    </citation>
    <scope>NUCLEOTIDE SEQUENCE [LARGE SCALE GENOMIC DNA]</scope>
    <source>
        <strain evidence="1 2">HYN0069</strain>
    </source>
</reference>